<gene>
    <name evidence="12" type="ORF">IAG03_10220</name>
</gene>
<protein>
    <recommendedName>
        <fullName evidence="1">Stage 0 sporulation protein A homolog</fullName>
    </recommendedName>
</protein>
<dbReference type="EMBL" id="JACRSN010000016">
    <property type="protein sequence ID" value="MBC8534356.1"/>
    <property type="molecule type" value="Genomic_DNA"/>
</dbReference>
<evidence type="ECO:0000313" key="13">
    <source>
        <dbReference type="Proteomes" id="UP000651482"/>
    </source>
</evidence>
<dbReference type="PROSITE" id="PS51755">
    <property type="entry name" value="OMPR_PHOB"/>
    <property type="match status" value="1"/>
</dbReference>
<dbReference type="SUPFAM" id="SSF52172">
    <property type="entry name" value="CheY-like"/>
    <property type="match status" value="1"/>
</dbReference>
<evidence type="ECO:0000256" key="3">
    <source>
        <dbReference type="ARBA" id="ARBA00023012"/>
    </source>
</evidence>
<name>A0A926DAP5_9FIRM</name>
<evidence type="ECO:0000256" key="5">
    <source>
        <dbReference type="ARBA" id="ARBA00023125"/>
    </source>
</evidence>
<dbReference type="Proteomes" id="UP000651482">
    <property type="component" value="Unassembled WGS sequence"/>
</dbReference>
<keyword evidence="4" id="KW-0805">Transcription regulation</keyword>
<dbReference type="PANTHER" id="PTHR48111:SF21">
    <property type="entry name" value="DNA-BINDING DUAL MASTER TRANSCRIPTIONAL REGULATOR RPAA"/>
    <property type="match status" value="1"/>
</dbReference>
<dbReference type="InterPro" id="IPR011006">
    <property type="entry name" value="CheY-like_superfamily"/>
</dbReference>
<comment type="function">
    <text evidence="7">May play the central regulatory role in sporulation. It may be an element of the effector pathway responsible for the activation of sporulation genes in response to nutritional stress. Spo0A may act in concert with spo0H (a sigma factor) to control the expression of some genes that are critical to the sporulation process.</text>
</comment>
<dbReference type="FunFam" id="3.40.50.2300:FF:000001">
    <property type="entry name" value="DNA-binding response regulator PhoB"/>
    <property type="match status" value="1"/>
</dbReference>
<dbReference type="SMART" id="SM00862">
    <property type="entry name" value="Trans_reg_C"/>
    <property type="match status" value="1"/>
</dbReference>
<dbReference type="RefSeq" id="WP_249319940.1">
    <property type="nucleotide sequence ID" value="NZ_JACRSN010000016.1"/>
</dbReference>
<evidence type="ECO:0000256" key="6">
    <source>
        <dbReference type="ARBA" id="ARBA00023163"/>
    </source>
</evidence>
<dbReference type="InterPro" id="IPR039420">
    <property type="entry name" value="WalR-like"/>
</dbReference>
<organism evidence="12 13">
    <name type="scientific">Yeguia hominis</name>
    <dbReference type="NCBI Taxonomy" id="2763662"/>
    <lineage>
        <taxon>Bacteria</taxon>
        <taxon>Bacillati</taxon>
        <taxon>Bacillota</taxon>
        <taxon>Clostridia</taxon>
        <taxon>Eubacteriales</taxon>
        <taxon>Yeguiaceae</taxon>
        <taxon>Yeguia</taxon>
    </lineage>
</organism>
<keyword evidence="6" id="KW-0804">Transcription</keyword>
<feature type="DNA-binding region" description="OmpR/PhoB-type" evidence="9">
    <location>
        <begin position="129"/>
        <end position="227"/>
    </location>
</feature>
<evidence type="ECO:0000259" key="11">
    <source>
        <dbReference type="PROSITE" id="PS51755"/>
    </source>
</evidence>
<dbReference type="SMART" id="SM00448">
    <property type="entry name" value="REC"/>
    <property type="match status" value="1"/>
</dbReference>
<dbReference type="Gene3D" id="3.40.50.2300">
    <property type="match status" value="1"/>
</dbReference>
<reference evidence="12" key="1">
    <citation type="submission" date="2020-08" db="EMBL/GenBank/DDBJ databases">
        <title>Genome public.</title>
        <authorList>
            <person name="Liu C."/>
            <person name="Sun Q."/>
        </authorList>
    </citation>
    <scope>NUCLEOTIDE SEQUENCE</scope>
    <source>
        <strain evidence="12">NSJ-40</strain>
    </source>
</reference>
<evidence type="ECO:0000256" key="1">
    <source>
        <dbReference type="ARBA" id="ARBA00018672"/>
    </source>
</evidence>
<feature type="domain" description="OmpR/PhoB-type" evidence="11">
    <location>
        <begin position="129"/>
        <end position="227"/>
    </location>
</feature>
<evidence type="ECO:0000313" key="12">
    <source>
        <dbReference type="EMBL" id="MBC8534356.1"/>
    </source>
</evidence>
<dbReference type="PANTHER" id="PTHR48111">
    <property type="entry name" value="REGULATOR OF RPOS"/>
    <property type="match status" value="1"/>
</dbReference>
<dbReference type="CDD" id="cd00383">
    <property type="entry name" value="trans_reg_C"/>
    <property type="match status" value="1"/>
</dbReference>
<accession>A0A926DAP5</accession>
<dbReference type="GO" id="GO:0000976">
    <property type="term" value="F:transcription cis-regulatory region binding"/>
    <property type="evidence" value="ECO:0007669"/>
    <property type="project" value="TreeGrafter"/>
</dbReference>
<dbReference type="FunFam" id="1.10.10.10:FF:000018">
    <property type="entry name" value="DNA-binding response regulator ResD"/>
    <property type="match status" value="1"/>
</dbReference>
<dbReference type="AlphaFoldDB" id="A0A926DAP5"/>
<dbReference type="Gene3D" id="1.10.10.10">
    <property type="entry name" value="Winged helix-like DNA-binding domain superfamily/Winged helix DNA-binding domain"/>
    <property type="match status" value="1"/>
</dbReference>
<evidence type="ECO:0000256" key="7">
    <source>
        <dbReference type="ARBA" id="ARBA00024867"/>
    </source>
</evidence>
<keyword evidence="5 9" id="KW-0238">DNA-binding</keyword>
<evidence type="ECO:0000256" key="2">
    <source>
        <dbReference type="ARBA" id="ARBA00022553"/>
    </source>
</evidence>
<dbReference type="Pfam" id="PF00486">
    <property type="entry name" value="Trans_reg_C"/>
    <property type="match status" value="1"/>
</dbReference>
<dbReference type="InterPro" id="IPR001789">
    <property type="entry name" value="Sig_transdc_resp-reg_receiver"/>
</dbReference>
<evidence type="ECO:0000256" key="9">
    <source>
        <dbReference type="PROSITE-ProRule" id="PRU01091"/>
    </source>
</evidence>
<evidence type="ECO:0000256" key="8">
    <source>
        <dbReference type="PROSITE-ProRule" id="PRU00169"/>
    </source>
</evidence>
<comment type="caution">
    <text evidence="12">The sequence shown here is derived from an EMBL/GenBank/DDBJ whole genome shotgun (WGS) entry which is preliminary data.</text>
</comment>
<keyword evidence="3" id="KW-0902">Two-component regulatory system</keyword>
<dbReference type="PROSITE" id="PS50110">
    <property type="entry name" value="RESPONSE_REGULATORY"/>
    <property type="match status" value="1"/>
</dbReference>
<evidence type="ECO:0000259" key="10">
    <source>
        <dbReference type="PROSITE" id="PS50110"/>
    </source>
</evidence>
<feature type="modified residue" description="4-aspartylphosphate" evidence="8">
    <location>
        <position position="54"/>
    </location>
</feature>
<feature type="domain" description="Response regulatory" evidence="10">
    <location>
        <begin position="5"/>
        <end position="118"/>
    </location>
</feature>
<keyword evidence="2 8" id="KW-0597">Phosphoprotein</keyword>
<dbReference type="GO" id="GO:0005829">
    <property type="term" value="C:cytosol"/>
    <property type="evidence" value="ECO:0007669"/>
    <property type="project" value="TreeGrafter"/>
</dbReference>
<dbReference type="InterPro" id="IPR036388">
    <property type="entry name" value="WH-like_DNA-bd_sf"/>
</dbReference>
<keyword evidence="13" id="KW-1185">Reference proteome</keyword>
<dbReference type="SUPFAM" id="SSF46894">
    <property type="entry name" value="C-terminal effector domain of the bipartite response regulators"/>
    <property type="match status" value="1"/>
</dbReference>
<dbReference type="GO" id="GO:0000156">
    <property type="term" value="F:phosphorelay response regulator activity"/>
    <property type="evidence" value="ECO:0007669"/>
    <property type="project" value="TreeGrafter"/>
</dbReference>
<dbReference type="GO" id="GO:0006355">
    <property type="term" value="P:regulation of DNA-templated transcription"/>
    <property type="evidence" value="ECO:0007669"/>
    <property type="project" value="InterPro"/>
</dbReference>
<sequence length="229" mass="26272">MAVGKILIVDDDQNICELLRLYIEKEEFEVAIANTGKQALELFESFGPDLILLDIMLPELDGWQVCREIRKTSQCPIIMLTAKGEVFDKVLGLELGADDYVVKPFETKEVVARIKAVLRRLGKTGDKQVKEVKYDKLSINLTNYELKVNGVQIDTPPKEMELIYHLASNPNRVFTRDQLLDEVWGFDYYGDSRTVDVHVKRLREKLEGVSDQWSLKTVWGVGYKFEVKS</sequence>
<evidence type="ECO:0000256" key="4">
    <source>
        <dbReference type="ARBA" id="ARBA00023015"/>
    </source>
</evidence>
<dbReference type="InterPro" id="IPR001867">
    <property type="entry name" value="OmpR/PhoB-type_DNA-bd"/>
</dbReference>
<dbReference type="GO" id="GO:0032993">
    <property type="term" value="C:protein-DNA complex"/>
    <property type="evidence" value="ECO:0007669"/>
    <property type="project" value="TreeGrafter"/>
</dbReference>
<dbReference type="Gene3D" id="6.10.250.690">
    <property type="match status" value="1"/>
</dbReference>
<dbReference type="InterPro" id="IPR016032">
    <property type="entry name" value="Sig_transdc_resp-reg_C-effctor"/>
</dbReference>
<proteinExistence type="predicted"/>
<dbReference type="Pfam" id="PF00072">
    <property type="entry name" value="Response_reg"/>
    <property type="match status" value="1"/>
</dbReference>